<accession>A0A345AV86</accession>
<organism evidence="1 2">
    <name type="scientific">Shigella phage SFPH2</name>
    <dbReference type="NCBI Taxonomy" id="2269380"/>
    <lineage>
        <taxon>Viruses</taxon>
        <taxon>Duplodnaviria</taxon>
        <taxon>Heunggongvirae</taxon>
        <taxon>Uroviricota</taxon>
        <taxon>Caudoviricetes</taxon>
        <taxon>Autographivirales</taxon>
        <taxon>Autotranscriptaviridae</taxon>
        <taxon>Studiervirinae</taxon>
        <taxon>Kayfunavirus</taxon>
        <taxon>Kayfunavirus SFPH2</taxon>
    </lineage>
</organism>
<keyword evidence="2" id="KW-1185">Reference proteome</keyword>
<sequence>MNAHDKVIMNNLMSQLHAIICEECYKIEDSSAGIAGQPRWGAFEILAREHGYKLLGLGHFAAAFEHEDLPGYAIKVGFKKDDSGAAYAAFCRENEGLAGLPVIHLVKRFSRAYMVAMDKYRSLNDIGGDYCRDGETYEQRVLNVSWRVVNAIIDHCEQPSEALSWWLDQDARAEFAHVEAQYIKDLAQTAKKINSFFYGLASFDTHRANVMVDNNGRLIITDPVSWTQADHQDELQGRLNAIAE</sequence>
<reference evidence="1 2" key="1">
    <citation type="submission" date="2018-06" db="EMBL/GenBank/DDBJ databases">
        <title>Characterization and genome sequence of SFPH2, a new phage.</title>
        <authorList>
            <person name="Yang C."/>
            <person name="Qiu S."/>
            <person name="Song H."/>
        </authorList>
    </citation>
    <scope>NUCLEOTIDE SEQUENCE [LARGE SCALE GENOMIC DNA]</scope>
</reference>
<dbReference type="KEGG" id="vg:54998331"/>
<dbReference type="EMBL" id="MH464253">
    <property type="protein sequence ID" value="AXF40819.1"/>
    <property type="molecule type" value="Genomic_DNA"/>
</dbReference>
<evidence type="ECO:0000313" key="2">
    <source>
        <dbReference type="Proteomes" id="UP000255802"/>
    </source>
</evidence>
<evidence type="ECO:0000313" key="1">
    <source>
        <dbReference type="EMBL" id="AXF40819.1"/>
    </source>
</evidence>
<proteinExistence type="predicted"/>
<dbReference type="RefSeq" id="YP_009807450.1">
    <property type="nucleotide sequence ID" value="NC_048025.1"/>
</dbReference>
<dbReference type="GO" id="GO:0004674">
    <property type="term" value="F:protein serine/threonine kinase activity"/>
    <property type="evidence" value="ECO:0007669"/>
    <property type="project" value="UniProtKB-EC"/>
</dbReference>
<keyword evidence="1" id="KW-0808">Transferase</keyword>
<name>A0A345AV86_9CAUD</name>
<dbReference type="GeneID" id="54998331"/>
<dbReference type="EC" id="2.7.11.1" evidence="1"/>
<keyword evidence="1" id="KW-0418">Kinase</keyword>
<dbReference type="Proteomes" id="UP000255802">
    <property type="component" value="Segment"/>
</dbReference>
<protein>
    <submittedName>
        <fullName evidence="1">Protein kinase</fullName>
        <ecNumber evidence="1">2.7.11.1</ecNumber>
    </submittedName>
</protein>